<comment type="function">
    <text evidence="14">Converts trimethyllysine (TML) into hydroxytrimethyllysine (HTML).</text>
</comment>
<comment type="catalytic activity">
    <reaction evidence="15">
        <text>N(6),N(6),N(6)-trimethyl-L-lysine + 2-oxoglutarate + O2 = (3S)-3-hydroxy-N(6),N(6),N(6)-trimethyl-L-lysine + succinate + CO2</text>
        <dbReference type="Rhea" id="RHEA:14181"/>
        <dbReference type="ChEBI" id="CHEBI:15379"/>
        <dbReference type="ChEBI" id="CHEBI:16526"/>
        <dbReference type="ChEBI" id="CHEBI:16810"/>
        <dbReference type="ChEBI" id="CHEBI:30031"/>
        <dbReference type="ChEBI" id="CHEBI:58100"/>
        <dbReference type="ChEBI" id="CHEBI:141499"/>
        <dbReference type="EC" id="1.14.11.8"/>
    </reaction>
</comment>
<dbReference type="Pfam" id="PF06155">
    <property type="entry name" value="GBBH-like_N"/>
    <property type="match status" value="1"/>
</dbReference>
<dbReference type="AlphaFoldDB" id="A0A162LCT8"/>
<dbReference type="CDD" id="cd00250">
    <property type="entry name" value="CAS_like"/>
    <property type="match status" value="1"/>
</dbReference>
<dbReference type="GO" id="GO:0046872">
    <property type="term" value="F:metal ion binding"/>
    <property type="evidence" value="ECO:0007669"/>
    <property type="project" value="UniProtKB-KW"/>
</dbReference>
<dbReference type="Gene3D" id="3.60.130.10">
    <property type="entry name" value="Clavaminate synthase-like"/>
    <property type="match status" value="1"/>
</dbReference>
<dbReference type="GO" id="GO:0005739">
    <property type="term" value="C:mitochondrion"/>
    <property type="evidence" value="ECO:0007669"/>
    <property type="project" value="TreeGrafter"/>
</dbReference>
<comment type="cofactor">
    <cofactor evidence="2">
        <name>L-ascorbate</name>
        <dbReference type="ChEBI" id="CHEBI:38290"/>
    </cofactor>
</comment>
<accession>A0A162LCT8</accession>
<dbReference type="Gene3D" id="3.30.2020.30">
    <property type="match status" value="1"/>
</dbReference>
<feature type="domain" description="Gamma-butyrobetaine hydroxylase-like N-terminal" evidence="18">
    <location>
        <begin position="77"/>
        <end position="134"/>
    </location>
</feature>
<dbReference type="InterPro" id="IPR038492">
    <property type="entry name" value="GBBH-like_N_sf"/>
</dbReference>
<evidence type="ECO:0000256" key="11">
    <source>
        <dbReference type="ARBA" id="ARBA00030363"/>
    </source>
</evidence>
<dbReference type="InterPro" id="IPR003819">
    <property type="entry name" value="TauD/TfdA-like"/>
</dbReference>
<evidence type="ECO:0000259" key="17">
    <source>
        <dbReference type="Pfam" id="PF02668"/>
    </source>
</evidence>
<evidence type="ECO:0000256" key="16">
    <source>
        <dbReference type="SAM" id="MobiDB-lite"/>
    </source>
</evidence>
<dbReference type="Proteomes" id="UP000076874">
    <property type="component" value="Unassembled WGS sequence"/>
</dbReference>
<comment type="cofactor">
    <cofactor evidence="1">
        <name>Fe(2+)</name>
        <dbReference type="ChEBI" id="CHEBI:29033"/>
    </cofactor>
</comment>
<evidence type="ECO:0000313" key="20">
    <source>
        <dbReference type="Proteomes" id="UP000076874"/>
    </source>
</evidence>
<keyword evidence="7" id="KW-0124">Carnitine biosynthesis</keyword>
<evidence type="ECO:0000256" key="8">
    <source>
        <dbReference type="ARBA" id="ARBA00022964"/>
    </source>
</evidence>
<feature type="region of interest" description="Disordered" evidence="16">
    <location>
        <begin position="337"/>
        <end position="356"/>
    </location>
</feature>
<evidence type="ECO:0000256" key="12">
    <source>
        <dbReference type="ARBA" id="ARBA00031778"/>
    </source>
</evidence>
<evidence type="ECO:0000256" key="6">
    <source>
        <dbReference type="ARBA" id="ARBA00022723"/>
    </source>
</evidence>
<evidence type="ECO:0000256" key="4">
    <source>
        <dbReference type="ARBA" id="ARBA00008654"/>
    </source>
</evidence>
<evidence type="ECO:0000259" key="18">
    <source>
        <dbReference type="Pfam" id="PF06155"/>
    </source>
</evidence>
<keyword evidence="6" id="KW-0479">Metal-binding</keyword>
<evidence type="ECO:0000256" key="9">
    <source>
        <dbReference type="ARBA" id="ARBA00023002"/>
    </source>
</evidence>
<dbReference type="EC" id="1.14.11.8" evidence="5"/>
<dbReference type="OrthoDB" id="408743at2759"/>
<evidence type="ECO:0000256" key="15">
    <source>
        <dbReference type="ARBA" id="ARBA00049334"/>
    </source>
</evidence>
<evidence type="ECO:0000313" key="19">
    <source>
        <dbReference type="EMBL" id="OAA68784.1"/>
    </source>
</evidence>
<evidence type="ECO:0000256" key="14">
    <source>
        <dbReference type="ARBA" id="ARBA00046008"/>
    </source>
</evidence>
<keyword evidence="20" id="KW-1185">Reference proteome</keyword>
<evidence type="ECO:0000256" key="1">
    <source>
        <dbReference type="ARBA" id="ARBA00001954"/>
    </source>
</evidence>
<keyword evidence="10" id="KW-0408">Iron</keyword>
<dbReference type="STRING" id="1081102.A0A162LCT8"/>
<dbReference type="SUPFAM" id="SSF51197">
    <property type="entry name" value="Clavaminate synthase-like"/>
    <property type="match status" value="1"/>
</dbReference>
<comment type="similarity">
    <text evidence="4">Belongs to the gamma-BBH/TMLD family.</text>
</comment>
<evidence type="ECO:0000256" key="13">
    <source>
        <dbReference type="ARBA" id="ARBA00032283"/>
    </source>
</evidence>
<proteinExistence type="inferred from homology"/>
<dbReference type="InterPro" id="IPR050411">
    <property type="entry name" value="AlphaKG_dependent_hydroxylases"/>
</dbReference>
<keyword evidence="9" id="KW-0560">Oxidoreductase</keyword>
<comment type="pathway">
    <text evidence="3">Amine and polyamine biosynthesis; carnitine biosynthesis.</text>
</comment>
<feature type="domain" description="TauD/TfdA-like" evidence="17">
    <location>
        <begin position="159"/>
        <end position="435"/>
    </location>
</feature>
<dbReference type="GO" id="GO:0050353">
    <property type="term" value="F:trimethyllysine dioxygenase activity"/>
    <property type="evidence" value="ECO:0007669"/>
    <property type="project" value="UniProtKB-EC"/>
</dbReference>
<dbReference type="PANTHER" id="PTHR10696">
    <property type="entry name" value="GAMMA-BUTYROBETAINE HYDROXYLASE-RELATED"/>
    <property type="match status" value="1"/>
</dbReference>
<gene>
    <name evidence="19" type="ORF">SPI_00979</name>
</gene>
<name>A0A162LCT8_9HYPO</name>
<keyword evidence="8" id="KW-0223">Dioxygenase</keyword>
<evidence type="ECO:0000256" key="2">
    <source>
        <dbReference type="ARBA" id="ARBA00001961"/>
    </source>
</evidence>
<organism evidence="19 20">
    <name type="scientific">Niveomyces insectorum RCEF 264</name>
    <dbReference type="NCBI Taxonomy" id="1081102"/>
    <lineage>
        <taxon>Eukaryota</taxon>
        <taxon>Fungi</taxon>
        <taxon>Dikarya</taxon>
        <taxon>Ascomycota</taxon>
        <taxon>Pezizomycotina</taxon>
        <taxon>Sordariomycetes</taxon>
        <taxon>Hypocreomycetidae</taxon>
        <taxon>Hypocreales</taxon>
        <taxon>Cordycipitaceae</taxon>
        <taxon>Niveomyces</taxon>
    </lineage>
</organism>
<evidence type="ECO:0000256" key="7">
    <source>
        <dbReference type="ARBA" id="ARBA00022873"/>
    </source>
</evidence>
<dbReference type="PANTHER" id="PTHR10696:SF51">
    <property type="entry name" value="TRIMETHYLLYSINE DIOXYGENASE, MITOCHONDRIAL"/>
    <property type="match status" value="1"/>
</dbReference>
<evidence type="ECO:0000256" key="5">
    <source>
        <dbReference type="ARBA" id="ARBA00012267"/>
    </source>
</evidence>
<evidence type="ECO:0000256" key="3">
    <source>
        <dbReference type="ARBA" id="ARBA00005022"/>
    </source>
</evidence>
<dbReference type="Pfam" id="PF02668">
    <property type="entry name" value="TauD"/>
    <property type="match status" value="1"/>
</dbReference>
<evidence type="ECO:0000256" key="10">
    <source>
        <dbReference type="ARBA" id="ARBA00023004"/>
    </source>
</evidence>
<dbReference type="InterPro" id="IPR010376">
    <property type="entry name" value="GBBH-like_N"/>
</dbReference>
<protein>
    <recommendedName>
        <fullName evidence="5">trimethyllysine dioxygenase</fullName>
        <ecNumber evidence="5">1.14.11.8</ecNumber>
    </recommendedName>
    <alternativeName>
        <fullName evidence="12">Epsilon-trimethyllysine 2-oxoglutarate dioxygenase</fullName>
    </alternativeName>
    <alternativeName>
        <fullName evidence="11">TML hydroxylase</fullName>
    </alternativeName>
    <alternativeName>
        <fullName evidence="13">TML-alpha-ketoglutarate dioxygenase</fullName>
    </alternativeName>
</protein>
<comment type="caution">
    <text evidence="19">The sequence shown here is derived from an EMBL/GenBank/DDBJ whole genome shotgun (WGS) entry which is preliminary data.</text>
</comment>
<sequence>MPALRLRLPVMLLSRSGRAAPAVRPTSRARPRTLPWTTSFASRGRGRRAFSAAATVTAGDRSIKIISAEATKRVDLDNCRCTSCVNQDTLQRNFDTFAIPADIRATNVTADDEGLRVIWSGDSHESRYPWDLLRFYQQNDHRSPEPVNFHYWGRSIEENPPSVDFDAVMDTSSEAGIAKLTDLLRRYGFAFVPGTPFADPAPTQRLLERIAFIRVTHYGGFYDFVPDLAMADTAYTNLALPAHTDTTYFTDPAGLQAFHLLSHQVPASAAPGTSGGASLLVDGFHAARLLRAADPDAFDVLTRVRLPWHASGNRGITLAPDRRYPVLELLDDEDREVVGGRGGGGGGGRRRPNGRLHRVRWNNDDRGIVPFGDDGDADGVDPARWYDAARKWVAILRRPDVEFWTQLRPGTALIFDNWRVLHGRSAFVGLRRICGGYIARDDYISRWRNTNYPRERGGGGGEEVASLGAG</sequence>
<dbReference type="GO" id="GO:0045329">
    <property type="term" value="P:carnitine biosynthetic process"/>
    <property type="evidence" value="ECO:0007669"/>
    <property type="project" value="UniProtKB-KW"/>
</dbReference>
<dbReference type="EMBL" id="AZHD01000001">
    <property type="protein sequence ID" value="OAA68784.1"/>
    <property type="molecule type" value="Genomic_DNA"/>
</dbReference>
<reference evidence="19 20" key="1">
    <citation type="journal article" date="2016" name="Genome Biol. Evol.">
        <title>Divergent and convergent evolution of fungal pathogenicity.</title>
        <authorList>
            <person name="Shang Y."/>
            <person name="Xiao G."/>
            <person name="Zheng P."/>
            <person name="Cen K."/>
            <person name="Zhan S."/>
            <person name="Wang C."/>
        </authorList>
    </citation>
    <scope>NUCLEOTIDE SEQUENCE [LARGE SCALE GENOMIC DNA]</scope>
    <source>
        <strain evidence="19 20">RCEF 264</strain>
    </source>
</reference>
<dbReference type="InterPro" id="IPR042098">
    <property type="entry name" value="TauD-like_sf"/>
</dbReference>